<dbReference type="GO" id="GO:0005739">
    <property type="term" value="C:mitochondrion"/>
    <property type="evidence" value="ECO:0007669"/>
    <property type="project" value="TreeGrafter"/>
</dbReference>
<dbReference type="GO" id="GO:0000049">
    <property type="term" value="F:tRNA binding"/>
    <property type="evidence" value="ECO:0007669"/>
    <property type="project" value="TreeGrafter"/>
</dbReference>
<feature type="chain" id="PRO_5033229952" evidence="9">
    <location>
        <begin position="16"/>
        <end position="119"/>
    </location>
</feature>
<keyword evidence="5" id="KW-0548">Nucleotidyltransferase</keyword>
<proteinExistence type="inferred from homology"/>
<dbReference type="Proteomes" id="UP000274756">
    <property type="component" value="Unassembled WGS sequence"/>
</dbReference>
<dbReference type="GO" id="GO:1990180">
    <property type="term" value="P:mitochondrial tRNA 3'-end processing"/>
    <property type="evidence" value="ECO:0007669"/>
    <property type="project" value="TreeGrafter"/>
</dbReference>
<dbReference type="Gene3D" id="3.30.460.10">
    <property type="entry name" value="Beta Polymerase, domain 2"/>
    <property type="match status" value="1"/>
</dbReference>
<feature type="domain" description="Poly A polymerase head" evidence="10">
    <location>
        <begin position="36"/>
        <end position="79"/>
    </location>
</feature>
<protein>
    <submittedName>
        <fullName evidence="14">PolyA_pol domain-containing protein</fullName>
    </submittedName>
</protein>
<sequence>MSVRVLCLFLACSSGLNDTKEMKLIREIFETNNFQLRIVGGTVRDLLMDVMPTDIDLSIDAKPHETEKLLSDANIKVHDGRHGRSSNQEYTNDWRIGASRRDFTIISLYLDDFIVADQR</sequence>
<evidence type="ECO:0000313" key="11">
    <source>
        <dbReference type="EMBL" id="VDN51300.1"/>
    </source>
</evidence>
<evidence type="ECO:0000256" key="5">
    <source>
        <dbReference type="ARBA" id="ARBA00022695"/>
    </source>
</evidence>
<evidence type="ECO:0000313" key="12">
    <source>
        <dbReference type="Proteomes" id="UP000038040"/>
    </source>
</evidence>
<evidence type="ECO:0000259" key="10">
    <source>
        <dbReference type="Pfam" id="PF01743"/>
    </source>
</evidence>
<dbReference type="GO" id="GO:0046872">
    <property type="term" value="F:metal ion binding"/>
    <property type="evidence" value="ECO:0007669"/>
    <property type="project" value="UniProtKB-KW"/>
</dbReference>
<dbReference type="STRING" id="318479.A0A0N4UGK4"/>
<evidence type="ECO:0000256" key="7">
    <source>
        <dbReference type="ARBA" id="ARBA00022842"/>
    </source>
</evidence>
<keyword evidence="8" id="KW-0694">RNA-binding</keyword>
<comment type="cofactor">
    <cofactor evidence="1">
        <name>Mg(2+)</name>
        <dbReference type="ChEBI" id="CHEBI:18420"/>
    </cofactor>
</comment>
<dbReference type="GO" id="GO:0016779">
    <property type="term" value="F:nucleotidyltransferase activity"/>
    <property type="evidence" value="ECO:0007669"/>
    <property type="project" value="UniProtKB-KW"/>
</dbReference>
<name>A0A0N4UGK4_DRAME</name>
<keyword evidence="13" id="KW-1185">Reference proteome</keyword>
<keyword evidence="3 8" id="KW-0808">Transferase</keyword>
<gene>
    <name evidence="11" type="ORF">DME_LOCUS1273</name>
</gene>
<accession>A0A0N4UGK4</accession>
<dbReference type="Proteomes" id="UP000038040">
    <property type="component" value="Unplaced"/>
</dbReference>
<reference evidence="14" key="1">
    <citation type="submission" date="2017-02" db="UniProtKB">
        <authorList>
            <consortium name="WormBaseParasite"/>
        </authorList>
    </citation>
    <scope>IDENTIFICATION</scope>
</reference>
<evidence type="ECO:0000256" key="8">
    <source>
        <dbReference type="RuleBase" id="RU003953"/>
    </source>
</evidence>
<keyword evidence="7" id="KW-0460">Magnesium</keyword>
<evidence type="ECO:0000256" key="6">
    <source>
        <dbReference type="ARBA" id="ARBA00022723"/>
    </source>
</evidence>
<feature type="signal peptide" evidence="9">
    <location>
        <begin position="1"/>
        <end position="15"/>
    </location>
</feature>
<dbReference type="InterPro" id="IPR002646">
    <property type="entry name" value="PolA_pol_head_dom"/>
</dbReference>
<organism evidence="12 14">
    <name type="scientific">Dracunculus medinensis</name>
    <name type="common">Guinea worm</name>
    <dbReference type="NCBI Taxonomy" id="318479"/>
    <lineage>
        <taxon>Eukaryota</taxon>
        <taxon>Metazoa</taxon>
        <taxon>Ecdysozoa</taxon>
        <taxon>Nematoda</taxon>
        <taxon>Chromadorea</taxon>
        <taxon>Rhabditida</taxon>
        <taxon>Spirurina</taxon>
        <taxon>Dracunculoidea</taxon>
        <taxon>Dracunculidae</taxon>
        <taxon>Dracunculus</taxon>
    </lineage>
</organism>
<keyword evidence="4" id="KW-0819">tRNA processing</keyword>
<dbReference type="EMBL" id="UYYG01000017">
    <property type="protein sequence ID" value="VDN51300.1"/>
    <property type="molecule type" value="Genomic_DNA"/>
</dbReference>
<keyword evidence="6" id="KW-0479">Metal-binding</keyword>
<evidence type="ECO:0000256" key="3">
    <source>
        <dbReference type="ARBA" id="ARBA00022679"/>
    </source>
</evidence>
<evidence type="ECO:0000313" key="13">
    <source>
        <dbReference type="Proteomes" id="UP000274756"/>
    </source>
</evidence>
<comment type="similarity">
    <text evidence="2 8">Belongs to the tRNA nucleotidyltransferase/poly(A) polymerase family.</text>
</comment>
<dbReference type="PANTHER" id="PTHR46173">
    <property type="entry name" value="CCA TRNA NUCLEOTIDYLTRANSFERASE 1, MITOCHONDRIAL"/>
    <property type="match status" value="1"/>
</dbReference>
<evidence type="ECO:0000256" key="4">
    <source>
        <dbReference type="ARBA" id="ARBA00022694"/>
    </source>
</evidence>
<keyword evidence="9" id="KW-0732">Signal</keyword>
<dbReference type="GO" id="GO:0001680">
    <property type="term" value="P:tRNA 3'-terminal CCA addition"/>
    <property type="evidence" value="ECO:0007669"/>
    <property type="project" value="TreeGrafter"/>
</dbReference>
<dbReference type="InterPro" id="IPR050264">
    <property type="entry name" value="Bact_CCA-adding_enz_type3_sf"/>
</dbReference>
<evidence type="ECO:0000313" key="14">
    <source>
        <dbReference type="WBParaSite" id="DME_0000662901-mRNA-1"/>
    </source>
</evidence>
<dbReference type="InterPro" id="IPR043519">
    <property type="entry name" value="NT_sf"/>
</dbReference>
<dbReference type="OrthoDB" id="445712at2759"/>
<evidence type="ECO:0000256" key="2">
    <source>
        <dbReference type="ARBA" id="ARBA00007265"/>
    </source>
</evidence>
<dbReference type="PANTHER" id="PTHR46173:SF1">
    <property type="entry name" value="CCA TRNA NUCLEOTIDYLTRANSFERASE 1, MITOCHONDRIAL"/>
    <property type="match status" value="1"/>
</dbReference>
<reference evidence="11 13" key="2">
    <citation type="submission" date="2018-11" db="EMBL/GenBank/DDBJ databases">
        <authorList>
            <consortium name="Pathogen Informatics"/>
        </authorList>
    </citation>
    <scope>NUCLEOTIDE SEQUENCE [LARGE SCALE GENOMIC DNA]</scope>
</reference>
<dbReference type="Pfam" id="PF01743">
    <property type="entry name" value="PolyA_pol"/>
    <property type="match status" value="1"/>
</dbReference>
<dbReference type="WBParaSite" id="DME_0000662901-mRNA-1">
    <property type="protein sequence ID" value="DME_0000662901-mRNA-1"/>
    <property type="gene ID" value="DME_0000662901"/>
</dbReference>
<evidence type="ECO:0000256" key="9">
    <source>
        <dbReference type="SAM" id="SignalP"/>
    </source>
</evidence>
<dbReference type="SUPFAM" id="SSF81301">
    <property type="entry name" value="Nucleotidyltransferase"/>
    <property type="match status" value="1"/>
</dbReference>
<evidence type="ECO:0000256" key="1">
    <source>
        <dbReference type="ARBA" id="ARBA00001946"/>
    </source>
</evidence>
<dbReference type="AlphaFoldDB" id="A0A0N4UGK4"/>